<dbReference type="EMBL" id="CABFMQ020000153">
    <property type="protein sequence ID" value="VTZ52624.1"/>
    <property type="molecule type" value="Genomic_DNA"/>
</dbReference>
<dbReference type="AlphaFoldDB" id="A0A8B6MCF9"/>
<dbReference type="RefSeq" id="WP_174514175.1">
    <property type="nucleotide sequence ID" value="NZ_CABFMQ020000153.1"/>
</dbReference>
<dbReference type="Proteomes" id="UP000485880">
    <property type="component" value="Unassembled WGS sequence"/>
</dbReference>
<evidence type="ECO:0000313" key="1">
    <source>
        <dbReference type="EMBL" id="VTZ52624.1"/>
    </source>
</evidence>
<accession>A0A8B6MCF9</accession>
<organism evidence="1 2">
    <name type="scientific">Methylocella tundrae</name>
    <dbReference type="NCBI Taxonomy" id="227605"/>
    <lineage>
        <taxon>Bacteria</taxon>
        <taxon>Pseudomonadati</taxon>
        <taxon>Pseudomonadota</taxon>
        <taxon>Alphaproteobacteria</taxon>
        <taxon>Hyphomicrobiales</taxon>
        <taxon>Beijerinckiaceae</taxon>
        <taxon>Methylocella</taxon>
    </lineage>
</organism>
<sequence length="245" mass="28426">MPVLHPAQDFAFFCDESGISTDRFTVVGGLCLPKHNIPIVLENMAAYRKKFNMTKELKWSKITDNKFEEYKQLVDYFFAMNSTNKCHFHSIIFDNHKWRHNKFNDGDSDIGLSKLYYQLLHHKFCKKCAPRGTLYVRLDRRNSSTCLEDLRNMLNRAAARDHKIETSPFKVIEPADSKECDILQINDVILGAVCAVRNGKHLLETGRKSKKDIANMVLEKSGFSSFEKDSPISVHRFTIWNMRSR</sequence>
<proteinExistence type="predicted"/>
<dbReference type="InterPro" id="IPR024524">
    <property type="entry name" value="DUF3800"/>
</dbReference>
<gene>
    <name evidence="1" type="ORF">MPC4_90099</name>
</gene>
<dbReference type="Pfam" id="PF12686">
    <property type="entry name" value="DUF3800"/>
    <property type="match status" value="1"/>
</dbReference>
<name>A0A8B6MCF9_METTU</name>
<comment type="caution">
    <text evidence="1">The sequence shown here is derived from an EMBL/GenBank/DDBJ whole genome shotgun (WGS) entry which is preliminary data.</text>
</comment>
<evidence type="ECO:0008006" key="3">
    <source>
        <dbReference type="Google" id="ProtNLM"/>
    </source>
</evidence>
<reference evidence="1 2" key="1">
    <citation type="submission" date="2019-05" db="EMBL/GenBank/DDBJ databases">
        <authorList>
            <person name="Farhan Ul Haque M."/>
        </authorList>
    </citation>
    <scope>NUCLEOTIDE SEQUENCE [LARGE SCALE GENOMIC DNA]</scope>
    <source>
        <strain evidence="1">2</strain>
    </source>
</reference>
<keyword evidence="2" id="KW-1185">Reference proteome</keyword>
<evidence type="ECO:0000313" key="2">
    <source>
        <dbReference type="Proteomes" id="UP000485880"/>
    </source>
</evidence>
<protein>
    <recommendedName>
        <fullName evidence="3">DUF3800 domain-containing protein</fullName>
    </recommendedName>
</protein>